<evidence type="ECO:0000259" key="2">
    <source>
        <dbReference type="Pfam" id="PF07596"/>
    </source>
</evidence>
<evidence type="ECO:0000313" key="3">
    <source>
        <dbReference type="EMBL" id="RJP68727.1"/>
    </source>
</evidence>
<dbReference type="InterPro" id="IPR045584">
    <property type="entry name" value="Pilin-like"/>
</dbReference>
<sequence>MSKLFRGRKGFTLVELLVVIAIIGILAAILLPALAKARETARRAACVNNLKQLGLIIGLYATENKAKYPPIENRSATFMFDANAMYPEYLSDSAILACPSDPQTDPDSNFKLTMDATLSDRSWKGASRIFTTGTAHPDCMGPLSYVYSGWLTLNDSEMLAGFGSYTWSDTVLPISDPVTDGWRDRNSNLASFGLTGSGNVRGDIVYRLGANVDRFLITDINVTITGKETGATTVPIMWDQISTLISEFSHVPAGQNVLYLDGHVEFHRYEKGSTTFPLSPMYAAINGDTVAKVYDWCP</sequence>
<dbReference type="Pfam" id="PF07963">
    <property type="entry name" value="N_methyl"/>
    <property type="match status" value="1"/>
</dbReference>
<accession>A0A419EW37</accession>
<keyword evidence="1" id="KW-0488">Methylation</keyword>
<dbReference type="EMBL" id="QZKI01000089">
    <property type="protein sequence ID" value="RJP68727.1"/>
    <property type="molecule type" value="Genomic_DNA"/>
</dbReference>
<dbReference type="SUPFAM" id="SSF54523">
    <property type="entry name" value="Pili subunits"/>
    <property type="match status" value="1"/>
</dbReference>
<dbReference type="InterPro" id="IPR011453">
    <property type="entry name" value="DUF1559"/>
</dbReference>
<dbReference type="Pfam" id="PF07596">
    <property type="entry name" value="SBP_bac_10"/>
    <property type="match status" value="1"/>
</dbReference>
<comment type="caution">
    <text evidence="3">The sequence shown here is derived from an EMBL/GenBank/DDBJ whole genome shotgun (WGS) entry which is preliminary data.</text>
</comment>
<evidence type="ECO:0000313" key="4">
    <source>
        <dbReference type="Proteomes" id="UP000285961"/>
    </source>
</evidence>
<dbReference type="PRINTS" id="PR00813">
    <property type="entry name" value="BCTERIALGSPG"/>
</dbReference>
<gene>
    <name evidence="3" type="ORF">C4532_12180</name>
</gene>
<organism evidence="3 4">
    <name type="scientific">Candidatus Abyssobacteria bacterium SURF_17</name>
    <dbReference type="NCBI Taxonomy" id="2093361"/>
    <lineage>
        <taxon>Bacteria</taxon>
        <taxon>Pseudomonadati</taxon>
        <taxon>Candidatus Hydrogenedentota</taxon>
        <taxon>Candidatus Abyssobacteria</taxon>
    </lineage>
</organism>
<feature type="domain" description="DUF1559" evidence="2">
    <location>
        <begin position="36"/>
        <end position="76"/>
    </location>
</feature>
<dbReference type="InterPro" id="IPR012902">
    <property type="entry name" value="N_methyl_site"/>
</dbReference>
<dbReference type="GO" id="GO:0015627">
    <property type="term" value="C:type II protein secretion system complex"/>
    <property type="evidence" value="ECO:0007669"/>
    <property type="project" value="InterPro"/>
</dbReference>
<proteinExistence type="predicted"/>
<dbReference type="InterPro" id="IPR000983">
    <property type="entry name" value="Bac_GSPG_pilin"/>
</dbReference>
<dbReference type="Proteomes" id="UP000285961">
    <property type="component" value="Unassembled WGS sequence"/>
</dbReference>
<reference evidence="3 4" key="1">
    <citation type="journal article" date="2017" name="ISME J.">
        <title>Energy and carbon metabolisms in a deep terrestrial subsurface fluid microbial community.</title>
        <authorList>
            <person name="Momper L."/>
            <person name="Jungbluth S.P."/>
            <person name="Lee M.D."/>
            <person name="Amend J.P."/>
        </authorList>
    </citation>
    <scope>NUCLEOTIDE SEQUENCE [LARGE SCALE GENOMIC DNA]</scope>
    <source>
        <strain evidence="3">SURF_17</strain>
    </source>
</reference>
<dbReference type="GO" id="GO:0015628">
    <property type="term" value="P:protein secretion by the type II secretion system"/>
    <property type="evidence" value="ECO:0007669"/>
    <property type="project" value="InterPro"/>
</dbReference>
<dbReference type="Gene3D" id="3.30.700.10">
    <property type="entry name" value="Glycoprotein, Type 4 Pilin"/>
    <property type="match status" value="1"/>
</dbReference>
<dbReference type="PANTHER" id="PTHR30093">
    <property type="entry name" value="GENERAL SECRETION PATHWAY PROTEIN G"/>
    <property type="match status" value="1"/>
</dbReference>
<name>A0A419EW37_9BACT</name>
<protein>
    <submittedName>
        <fullName evidence="3">DUF1559 domain-containing protein</fullName>
    </submittedName>
</protein>
<dbReference type="PROSITE" id="PS00409">
    <property type="entry name" value="PROKAR_NTER_METHYL"/>
    <property type="match status" value="1"/>
</dbReference>
<evidence type="ECO:0000256" key="1">
    <source>
        <dbReference type="ARBA" id="ARBA00022481"/>
    </source>
</evidence>
<dbReference type="NCBIfam" id="TIGR02532">
    <property type="entry name" value="IV_pilin_GFxxxE"/>
    <property type="match status" value="1"/>
</dbReference>
<dbReference type="AlphaFoldDB" id="A0A419EW37"/>